<organism evidence="2 3">
    <name type="scientific">Anaerotalea alkaliphila</name>
    <dbReference type="NCBI Taxonomy" id="2662126"/>
    <lineage>
        <taxon>Bacteria</taxon>
        <taxon>Bacillati</taxon>
        <taxon>Bacillota</taxon>
        <taxon>Clostridia</taxon>
        <taxon>Eubacteriales</taxon>
        <taxon>Anaerotalea</taxon>
    </lineage>
</organism>
<feature type="coiled-coil region" evidence="1">
    <location>
        <begin position="541"/>
        <end position="575"/>
    </location>
</feature>
<comment type="caution">
    <text evidence="2">The sequence shown here is derived from an EMBL/GenBank/DDBJ whole genome shotgun (WGS) entry which is preliminary data.</text>
</comment>
<sequence length="1372" mass="156855">MTEQWTASRAGVINFWYYDEETFHFEEGRLLLRGANGSGKSVTMQSLVPLLFDGNKSPERLDPFGSKARKMESYLLSDGLDLEERTGYLFLEFGKPEAGRYITIGMGMRARKNMPMQTWYFILRDNRRIGKGHDLSLYKDIGDRIPLTQRELENRIGSGGHVYTRQSDYKAAVNECLFGYADLADFDELIALLIQIRSPKLSKEFKPTTMYEIMQNSLVTLSDEDLRPMSEAIENMDEIKLKIDALQASKRSLGRIQGAYDRYNQYMLAVKARRFLGHLEAERRVEGNGRRLQEEEKGHQARLQALEGELQQNARETEQRKAQEESLREHDLTRLAEEAETHKERIRDLEQVAGEKTVQLEAQVEKEKSFGHALREKQGQLESWEGEIAGLLDALAGTTEATQFDEHAFFADEYGKAGEACDFTHHRKQVQRHEDRIREGHQALLEQDRLGKAYEAALLKVDAATRKKEAQARLLQETERQFNQVKEEFAEKAFAWKEKADVLHLEREVLQQVTERVYGYGERYRFDEALEPLRTAYEDRRDQVTVQRNKLQSKVELLEESIREAEAERGAIQGRKEPEPVRTEAVLANRNRLQEKGIPHVPLYKAIDFAGDLEEGLRGTLEEALEDMGVLDALIVPPEHRVAVESMDPGMADKYLFASPEFLSHNLSDYLRGDPEEAAVSRGEVQDVLMSILLDDAPDRWFVREDGRYGMGILQGKASGRSDSRFIGAASRKRYRLRLIAEVQARIDALREAAAGAREEAAGLEEKLEAMRKAWLAFPGPQDLEVAHKEWSGAAHMLSLFLKEEAHYQGESEKVYGLLKEARTLVIERTQGLYLAKTVEAFEAAREGMGEYVRLFGELVRMDQSRWFTLENMERIRERLEDCLAREEDLRRDLLRQERSLGDHRGRLGAIEEQLKVSGFEEVKAAFLACRKRLEELPEEYRRLVEERARLEADCGRIGRELEMLQVQKDASRRLRRLYEAALAGEWALGHVLEPGDVKDTEGMAGLAMQVLALHGGILEENRTVVELREAVNERFLRELGELAEYHLKGTYLFGELCGEDVGEDDKIHIIRMDLGAKVQGKPMKFNELSLWIDGQIKEQGSLLSEQDRALFEEILINSVSRKISAKIFHSERWVEKIDELMGGMDTSSGLSFHLRWVTKAAESEDQLGTKELVEILKGDQSLLGREQKDRLIAHFQSKIAESKSRAEEGADARSFLAIMKEVLDYRKWFQFQLSYTKKGERRKELTNNAFFTFSGGEKAMAMYVPLFSAVYAKYSGGGADCPKMISLDEAFAGVDEKNIQDMFRLLVKELKLSFIANSQVLFGDYETVPALGIYELIRPENVTFVTSIRYRWNGKVRMLVDEGVGTDEAGE</sequence>
<dbReference type="RefSeq" id="WP_162369519.1">
    <property type="nucleotide sequence ID" value="NZ_JAAEEH010000006.1"/>
</dbReference>
<dbReference type="InterPro" id="IPR013496">
    <property type="entry name" value="CHP02680"/>
</dbReference>
<reference evidence="2 3" key="1">
    <citation type="submission" date="2020-01" db="EMBL/GenBank/DDBJ databases">
        <title>Anaeroalcalibacter tamaniensis gen. nov., sp. nov., moderately halophilic strictly anaerobic fermenter bacterium from mud volcano of Taman peninsula.</title>
        <authorList>
            <person name="Frolova A."/>
            <person name="Merkel A.Y."/>
            <person name="Slobodkin A.I."/>
        </authorList>
    </citation>
    <scope>NUCLEOTIDE SEQUENCE [LARGE SCALE GENOMIC DNA]</scope>
    <source>
        <strain evidence="2 3">F-3ap</strain>
    </source>
</reference>
<dbReference type="Proteomes" id="UP000461585">
    <property type="component" value="Unassembled WGS sequence"/>
</dbReference>
<keyword evidence="1" id="KW-0175">Coiled coil</keyword>
<dbReference type="EMBL" id="JAAEEH010000006">
    <property type="protein sequence ID" value="NDL66791.1"/>
    <property type="molecule type" value="Genomic_DNA"/>
</dbReference>
<dbReference type="SUPFAM" id="SSF52540">
    <property type="entry name" value="P-loop containing nucleoside triphosphate hydrolases"/>
    <property type="match status" value="1"/>
</dbReference>
<feature type="coiled-coil region" evidence="1">
    <location>
        <begin position="461"/>
        <end position="488"/>
    </location>
</feature>
<feature type="coiled-coil region" evidence="1">
    <location>
        <begin position="740"/>
        <end position="774"/>
    </location>
</feature>
<protein>
    <submittedName>
        <fullName evidence="2">TIGR02680 family protein</fullName>
    </submittedName>
</protein>
<dbReference type="Pfam" id="PF13558">
    <property type="entry name" value="SbcC_Walker_B"/>
    <property type="match status" value="1"/>
</dbReference>
<feature type="coiled-coil region" evidence="1">
    <location>
        <begin position="870"/>
        <end position="897"/>
    </location>
</feature>
<dbReference type="InterPro" id="IPR027417">
    <property type="entry name" value="P-loop_NTPase"/>
</dbReference>
<dbReference type="Gene3D" id="3.40.50.300">
    <property type="entry name" value="P-loop containing nucleotide triphosphate hydrolases"/>
    <property type="match status" value="2"/>
</dbReference>
<evidence type="ECO:0000256" key="1">
    <source>
        <dbReference type="SAM" id="Coils"/>
    </source>
</evidence>
<keyword evidence="3" id="KW-1185">Reference proteome</keyword>
<feature type="coiled-coil region" evidence="1">
    <location>
        <begin position="289"/>
        <end position="394"/>
    </location>
</feature>
<gene>
    <name evidence="2" type="ORF">GXN74_03405</name>
</gene>
<dbReference type="NCBIfam" id="TIGR02680">
    <property type="entry name" value="TIGR02680 family protein"/>
    <property type="match status" value="1"/>
</dbReference>
<evidence type="ECO:0000313" key="3">
    <source>
        <dbReference type="Proteomes" id="UP000461585"/>
    </source>
</evidence>
<accession>A0A7X5HUT7</accession>
<evidence type="ECO:0000313" key="2">
    <source>
        <dbReference type="EMBL" id="NDL66791.1"/>
    </source>
</evidence>
<name>A0A7X5HUT7_9FIRM</name>
<proteinExistence type="predicted"/>